<dbReference type="Gene3D" id="1.10.3210.10">
    <property type="entry name" value="Hypothetical protein af1432"/>
    <property type="match status" value="1"/>
</dbReference>
<organism evidence="2 3">
    <name type="scientific">Spongisporangium articulatum</name>
    <dbReference type="NCBI Taxonomy" id="3362603"/>
    <lineage>
        <taxon>Bacteria</taxon>
        <taxon>Bacillati</taxon>
        <taxon>Actinomycetota</taxon>
        <taxon>Actinomycetes</taxon>
        <taxon>Kineosporiales</taxon>
        <taxon>Kineosporiaceae</taxon>
        <taxon>Spongisporangium</taxon>
    </lineage>
</organism>
<dbReference type="InterPro" id="IPR013976">
    <property type="entry name" value="HDOD"/>
</dbReference>
<accession>A0ABW8AI77</accession>
<evidence type="ECO:0000313" key="3">
    <source>
        <dbReference type="Proteomes" id="UP001612915"/>
    </source>
</evidence>
<keyword evidence="3" id="KW-1185">Reference proteome</keyword>
<dbReference type="SUPFAM" id="SSF109604">
    <property type="entry name" value="HD-domain/PDEase-like"/>
    <property type="match status" value="1"/>
</dbReference>
<dbReference type="InterPro" id="IPR052340">
    <property type="entry name" value="RNase_Y/CdgJ"/>
</dbReference>
<evidence type="ECO:0000313" key="2">
    <source>
        <dbReference type="EMBL" id="MFI7586059.1"/>
    </source>
</evidence>
<gene>
    <name evidence="2" type="ORF">ACIB24_03165</name>
</gene>
<protein>
    <submittedName>
        <fullName evidence="2">EAL and HDOD domain-containing protein</fullName>
    </submittedName>
</protein>
<comment type="caution">
    <text evidence="2">The sequence shown here is derived from an EMBL/GenBank/DDBJ whole genome shotgun (WGS) entry which is preliminary data.</text>
</comment>
<dbReference type="Pfam" id="PF08668">
    <property type="entry name" value="HDOD"/>
    <property type="match status" value="1"/>
</dbReference>
<evidence type="ECO:0000259" key="1">
    <source>
        <dbReference type="PROSITE" id="PS51833"/>
    </source>
</evidence>
<name>A0ABW8AI77_9ACTN</name>
<dbReference type="PANTHER" id="PTHR33525">
    <property type="match status" value="1"/>
</dbReference>
<feature type="domain" description="HDOD" evidence="1">
    <location>
        <begin position="208"/>
        <end position="396"/>
    </location>
</feature>
<proteinExistence type="predicted"/>
<dbReference type="PANTHER" id="PTHR33525:SF4">
    <property type="entry name" value="CYCLIC DI-GMP PHOSPHODIESTERASE CDGJ"/>
    <property type="match status" value="1"/>
</dbReference>
<dbReference type="PROSITE" id="PS51833">
    <property type="entry name" value="HDOD"/>
    <property type="match status" value="1"/>
</dbReference>
<dbReference type="EMBL" id="JBITLV010000001">
    <property type="protein sequence ID" value="MFI7586059.1"/>
    <property type="molecule type" value="Genomic_DNA"/>
</dbReference>
<dbReference type="Proteomes" id="UP001612915">
    <property type="component" value="Unassembled WGS sequence"/>
</dbReference>
<dbReference type="RefSeq" id="WP_398275038.1">
    <property type="nucleotide sequence ID" value="NZ_JBITLV010000001.1"/>
</dbReference>
<reference evidence="2 3" key="1">
    <citation type="submission" date="2024-10" db="EMBL/GenBank/DDBJ databases">
        <title>The Natural Products Discovery Center: Release of the First 8490 Sequenced Strains for Exploring Actinobacteria Biosynthetic Diversity.</title>
        <authorList>
            <person name="Kalkreuter E."/>
            <person name="Kautsar S.A."/>
            <person name="Yang D."/>
            <person name="Bader C.D."/>
            <person name="Teijaro C.N."/>
            <person name="Fluegel L."/>
            <person name="Davis C.M."/>
            <person name="Simpson J.R."/>
            <person name="Lauterbach L."/>
            <person name="Steele A.D."/>
            <person name="Gui C."/>
            <person name="Meng S."/>
            <person name="Li G."/>
            <person name="Viehrig K."/>
            <person name="Ye F."/>
            <person name="Su P."/>
            <person name="Kiefer A.F."/>
            <person name="Nichols A."/>
            <person name="Cepeda A.J."/>
            <person name="Yan W."/>
            <person name="Fan B."/>
            <person name="Jiang Y."/>
            <person name="Adhikari A."/>
            <person name="Zheng C.-J."/>
            <person name="Schuster L."/>
            <person name="Cowan T.M."/>
            <person name="Smanski M.J."/>
            <person name="Chevrette M.G."/>
            <person name="De Carvalho L.P.S."/>
            <person name="Shen B."/>
        </authorList>
    </citation>
    <scope>NUCLEOTIDE SEQUENCE [LARGE SCALE GENOMIC DNA]</scope>
    <source>
        <strain evidence="2 3">NPDC049639</strain>
    </source>
</reference>
<sequence length="406" mass="42449">MSTAAMDVPGAALTTTSSTLVSRLPVHDRTARLQAYDLRFGSPGDAPDVITAALLDTFSRFSADDLFGDRAGYVNLTRPFLSGQLPLPVAAGVASVRIGSDVRVDDELLTGVTRLTGAGYRLSLARDGAATAGVERLLPLVQALSVQISGRPWEAVRADADAGRALGLDLLAEDVTTRAEMERCAAEGFSLFEGPWVERDRPGDLADLSPGQAVALQLVGMLGDPGVSMDDVEDVVRRSPELAYRLLKVANSASSGARREVGSLHEAIVMVGVSRLRSWLLLLSMSGSASAEGAMLDALTRAATCERLAQATGAAGPESAFTIGLLDGVGEALGVEAERLLQHIPALATELAETLLGSPGPLRGVLDSVVTYQHGELPSQVDAGVIVDSYLNSVAWTTHTAAAIRR</sequence>